<dbReference type="Gene3D" id="3.20.20.70">
    <property type="entry name" value="Aldolase class I"/>
    <property type="match status" value="1"/>
</dbReference>
<dbReference type="CDD" id="cd01335">
    <property type="entry name" value="Radical_SAM"/>
    <property type="match status" value="1"/>
</dbReference>
<dbReference type="Proteomes" id="UP000218615">
    <property type="component" value="Unassembled WGS sequence"/>
</dbReference>
<dbReference type="InterPro" id="IPR013785">
    <property type="entry name" value="Aldolase_TIM"/>
</dbReference>
<dbReference type="NCBIfam" id="NF004884">
    <property type="entry name" value="PRK06245.1"/>
    <property type="match status" value="1"/>
</dbReference>
<dbReference type="OrthoDB" id="35347at2157"/>
<dbReference type="InterPro" id="IPR058240">
    <property type="entry name" value="rSAM_sf"/>
</dbReference>
<evidence type="ECO:0000256" key="10">
    <source>
        <dbReference type="HAMAP-Rule" id="MF_01611"/>
    </source>
</evidence>
<dbReference type="GO" id="GO:0005506">
    <property type="term" value="F:iron ion binding"/>
    <property type="evidence" value="ECO:0007669"/>
    <property type="project" value="UniProtKB-UniRule"/>
</dbReference>
<dbReference type="InterPro" id="IPR007197">
    <property type="entry name" value="rSAM"/>
</dbReference>
<evidence type="ECO:0000256" key="9">
    <source>
        <dbReference type="ARBA" id="ARBA00048974"/>
    </source>
</evidence>
<keyword evidence="5 10" id="KW-0479">Metal-binding</keyword>
<name>A0A284VNP0_9EURY</name>
<evidence type="ECO:0000313" key="12">
    <source>
        <dbReference type="EMBL" id="SNQ60884.1"/>
    </source>
</evidence>
<comment type="function">
    <text evidence="10">Catalyzes the radical-mediated synthesis of 7,8-didemethyl-8-hydroxy-5-deazariboflavin (FO) from 5-amino-5-(4-hydroxybenzyl)-6-(D-ribitylimino)-5,6-dihydrouracil.</text>
</comment>
<dbReference type="InterPro" id="IPR006638">
    <property type="entry name" value="Elp3/MiaA/NifB-like_rSAM"/>
</dbReference>
<dbReference type="SFLD" id="SFLDF00294">
    <property type="entry name" value="7_8-didemethyl-8-hydroxy-5-dea"/>
    <property type="match status" value="1"/>
</dbReference>
<feature type="binding site" evidence="10">
    <location>
        <position position="24"/>
    </location>
    <ligand>
        <name>[4Fe-4S] cluster</name>
        <dbReference type="ChEBI" id="CHEBI:49883"/>
        <note>4Fe-4S-S-AdoMet</note>
    </ligand>
</feature>
<evidence type="ECO:0000256" key="3">
    <source>
        <dbReference type="ARBA" id="ARBA00022485"/>
    </source>
</evidence>
<dbReference type="AlphaFoldDB" id="A0A284VNP0"/>
<organism evidence="12 13">
    <name type="scientific">Candidatus Methanoperedens nitratireducens</name>
    <dbReference type="NCBI Taxonomy" id="1392998"/>
    <lineage>
        <taxon>Archaea</taxon>
        <taxon>Methanobacteriati</taxon>
        <taxon>Methanobacteriota</taxon>
        <taxon>Stenosarchaea group</taxon>
        <taxon>Methanomicrobia</taxon>
        <taxon>Methanosarcinales</taxon>
        <taxon>ANME-2 cluster</taxon>
        <taxon>Candidatus Methanoperedentaceae</taxon>
        <taxon>Candidatus Methanoperedens</taxon>
    </lineage>
</organism>
<dbReference type="InterPro" id="IPR034405">
    <property type="entry name" value="F420"/>
</dbReference>
<feature type="domain" description="Radical SAM core" evidence="11">
    <location>
        <begin position="6"/>
        <end position="246"/>
    </location>
</feature>
<dbReference type="GO" id="GO:0044689">
    <property type="term" value="F:7,8-didemethyl-8-hydroxy-5-deazariboflavin synthase activity"/>
    <property type="evidence" value="ECO:0007669"/>
    <property type="project" value="UniProtKB-EC"/>
</dbReference>
<feature type="binding site" evidence="10">
    <location>
        <position position="20"/>
    </location>
    <ligand>
        <name>[4Fe-4S] cluster</name>
        <dbReference type="ChEBI" id="CHEBI:49883"/>
        <note>4Fe-4S-S-AdoMet</note>
    </ligand>
</feature>
<keyword evidence="3 10" id="KW-0004">4Fe-4S</keyword>
<evidence type="ECO:0000256" key="4">
    <source>
        <dbReference type="ARBA" id="ARBA00022691"/>
    </source>
</evidence>
<dbReference type="GO" id="GO:0051539">
    <property type="term" value="F:4 iron, 4 sulfur cluster binding"/>
    <property type="evidence" value="ECO:0007669"/>
    <property type="project" value="UniProtKB-KW"/>
</dbReference>
<dbReference type="InterPro" id="IPR019939">
    <property type="entry name" value="CofG_family"/>
</dbReference>
<dbReference type="EMBL" id="FZMP01000121">
    <property type="protein sequence ID" value="SNQ60884.1"/>
    <property type="molecule type" value="Genomic_DNA"/>
</dbReference>
<reference evidence="13" key="1">
    <citation type="submission" date="2017-06" db="EMBL/GenBank/DDBJ databases">
        <authorList>
            <person name="Cremers G."/>
        </authorList>
    </citation>
    <scope>NUCLEOTIDE SEQUENCE [LARGE SCALE GENOMIC DNA]</scope>
</reference>
<evidence type="ECO:0000259" key="11">
    <source>
        <dbReference type="PROSITE" id="PS51918"/>
    </source>
</evidence>
<dbReference type="PANTHER" id="PTHR43076:SF15">
    <property type="entry name" value="7,8-DIDEMETHYL-8-HYDROXY-5-DEAZARIBOFLAVIN SYNTHASE"/>
    <property type="match status" value="1"/>
</dbReference>
<dbReference type="Pfam" id="PF04055">
    <property type="entry name" value="Radical_SAM"/>
    <property type="match status" value="1"/>
</dbReference>
<dbReference type="STRING" id="1392998.ANME2D_00699"/>
<dbReference type="PANTHER" id="PTHR43076">
    <property type="entry name" value="FO SYNTHASE (COFH)"/>
    <property type="match status" value="1"/>
</dbReference>
<evidence type="ECO:0000256" key="7">
    <source>
        <dbReference type="ARBA" id="ARBA00023014"/>
    </source>
</evidence>
<dbReference type="NCBIfam" id="TIGR03550">
    <property type="entry name" value="F420_cofG"/>
    <property type="match status" value="1"/>
</dbReference>
<dbReference type="UniPathway" id="UPA00072"/>
<evidence type="ECO:0000256" key="8">
    <source>
        <dbReference type="ARBA" id="ARBA00023239"/>
    </source>
</evidence>
<dbReference type="EC" id="4.3.1.32" evidence="2 10"/>
<comment type="pathway">
    <text evidence="1 10">Cofactor biosynthesis; coenzyme F0 biosynthesis.</text>
</comment>
<evidence type="ECO:0000313" key="13">
    <source>
        <dbReference type="Proteomes" id="UP000218615"/>
    </source>
</evidence>
<comment type="catalytic activity">
    <reaction evidence="9 10">
        <text>5-amino-5-(4-hydroxybenzyl)-6-(D-ribitylimino)-5,6-dihydrouracil + S-adenosyl-L-methionine = 7,8-didemethyl-8-hydroxy-5-deazariboflavin + 5'-deoxyadenosine + L-methionine + NH4(+) + H(+)</text>
        <dbReference type="Rhea" id="RHEA:55204"/>
        <dbReference type="ChEBI" id="CHEBI:15378"/>
        <dbReference type="ChEBI" id="CHEBI:17319"/>
        <dbReference type="ChEBI" id="CHEBI:28938"/>
        <dbReference type="ChEBI" id="CHEBI:57844"/>
        <dbReference type="ChEBI" id="CHEBI:59789"/>
        <dbReference type="ChEBI" id="CHEBI:59904"/>
        <dbReference type="ChEBI" id="CHEBI:85936"/>
        <dbReference type="EC" id="4.3.1.32"/>
    </reaction>
</comment>
<keyword evidence="8 10" id="KW-0456">Lyase</keyword>
<gene>
    <name evidence="10 12" type="primary">cofG</name>
    <name evidence="12" type="ORF">MNV_2070007</name>
</gene>
<comment type="cofactor">
    <cofactor evidence="10">
        <name>[4Fe-4S] cluster</name>
        <dbReference type="ChEBI" id="CHEBI:49883"/>
    </cofactor>
    <text evidence="10">Binds 1 [4Fe-4S] cluster. The cluster is coordinated with 3 cysteines and an exchangeable S-adenosyl-L-methionine.</text>
</comment>
<dbReference type="GO" id="GO:0016765">
    <property type="term" value="F:transferase activity, transferring alkyl or aryl (other than methyl) groups"/>
    <property type="evidence" value="ECO:0007669"/>
    <property type="project" value="InterPro"/>
</dbReference>
<dbReference type="SMART" id="SM00729">
    <property type="entry name" value="Elp3"/>
    <property type="match status" value="1"/>
</dbReference>
<dbReference type="SFLD" id="SFLDS00029">
    <property type="entry name" value="Radical_SAM"/>
    <property type="match status" value="1"/>
</dbReference>
<dbReference type="HAMAP" id="MF_01611">
    <property type="entry name" value="FO_synth_sub1"/>
    <property type="match status" value="1"/>
</dbReference>
<protein>
    <recommendedName>
        <fullName evidence="2 10">7,8-didemethyl-8-hydroxy-5-deazariboflavin synthase</fullName>
        <ecNumber evidence="2 10">4.3.1.32</ecNumber>
    </recommendedName>
    <alternativeName>
        <fullName evidence="10">FO synthase subunit 1</fullName>
    </alternativeName>
</protein>
<evidence type="ECO:0000256" key="5">
    <source>
        <dbReference type="ARBA" id="ARBA00022723"/>
    </source>
</evidence>
<sequence length="329" mass="36491">MAPPFVTFSRNVFIPLTNVCRNKCGYCGFRRDMGHPEAKLLSPVEVTDILERGARAGCSEALFTFGERPEEVSGFMPLLKASGYGSIIDYLIELCKLSIDIGLLPHSNPGILEKDELEELKPYNASMGLMLETVGTVDAHEGCAGKVPESRIETIMDAGELGIPFTTGLLVGIGETWDDRVRSIRAIRDVHEESGNVQEVIIQNFIPKPGSKMASWHAPGIGEIIKTVSMARQNLPEDVAIQVSPNLVNPKELVHCGASDLGGISPETIDHINPESPWPDIRKLHDMVCIPLRERLPIYPQYVKKKWYSKEIEPLIRKLSDAEGFRKTY</sequence>
<feature type="binding site" evidence="10">
    <location>
        <position position="27"/>
    </location>
    <ligand>
        <name>[4Fe-4S] cluster</name>
        <dbReference type="ChEBI" id="CHEBI:49883"/>
        <note>4Fe-4S-S-AdoMet</note>
    </ligand>
</feature>
<keyword evidence="12" id="KW-0808">Transferase</keyword>
<dbReference type="SUPFAM" id="SSF102114">
    <property type="entry name" value="Radical SAM enzymes"/>
    <property type="match status" value="1"/>
</dbReference>
<dbReference type="SFLD" id="SFLDG01064">
    <property type="entry name" value="F420__menaquinone_cofactor_bio"/>
    <property type="match status" value="1"/>
</dbReference>
<evidence type="ECO:0000256" key="1">
    <source>
        <dbReference type="ARBA" id="ARBA00004712"/>
    </source>
</evidence>
<dbReference type="SFLD" id="SFLDG01388">
    <property type="entry name" value="7_8-didemethyl-8-hydroxy-5-dea"/>
    <property type="match status" value="1"/>
</dbReference>
<keyword evidence="13" id="KW-1185">Reference proteome</keyword>
<keyword evidence="4 10" id="KW-0949">S-adenosyl-L-methionine</keyword>
<keyword evidence="6 10" id="KW-0408">Iron</keyword>
<evidence type="ECO:0000256" key="2">
    <source>
        <dbReference type="ARBA" id="ARBA00012126"/>
    </source>
</evidence>
<keyword evidence="7 10" id="KW-0411">Iron-sulfur</keyword>
<proteinExistence type="inferred from homology"/>
<comment type="subunit">
    <text evidence="10">The FO synthase complex consists of two subunits, CofG and CofH.</text>
</comment>
<comment type="similarity">
    <text evidence="10">Belongs to the radical SAM superfamily. CofG family.</text>
</comment>
<dbReference type="PROSITE" id="PS51918">
    <property type="entry name" value="RADICAL_SAM"/>
    <property type="match status" value="1"/>
</dbReference>
<dbReference type="RefSeq" id="WP_096205401.1">
    <property type="nucleotide sequence ID" value="NZ_FZMP01000121.1"/>
</dbReference>
<accession>A0A284VNP0</accession>
<evidence type="ECO:0000256" key="6">
    <source>
        <dbReference type="ARBA" id="ARBA00023004"/>
    </source>
</evidence>